<accession>A0A060WIK2</accession>
<evidence type="ECO:0000313" key="2">
    <source>
        <dbReference type="EMBL" id="CDQ65074.1"/>
    </source>
</evidence>
<feature type="region of interest" description="Disordered" evidence="1">
    <location>
        <begin position="1"/>
        <end position="105"/>
    </location>
</feature>
<gene>
    <name evidence="2" type="ORF">GSONMT00072529001</name>
</gene>
<reference evidence="2" key="2">
    <citation type="submission" date="2014-03" db="EMBL/GenBank/DDBJ databases">
        <authorList>
            <person name="Genoscope - CEA"/>
        </authorList>
    </citation>
    <scope>NUCLEOTIDE SEQUENCE</scope>
</reference>
<dbReference type="PaxDb" id="8022-A0A060WIK2"/>
<evidence type="ECO:0000256" key="1">
    <source>
        <dbReference type="SAM" id="MobiDB-lite"/>
    </source>
</evidence>
<proteinExistence type="predicted"/>
<feature type="compositionally biased region" description="Basic and acidic residues" evidence="1">
    <location>
        <begin position="43"/>
        <end position="75"/>
    </location>
</feature>
<dbReference type="AlphaFoldDB" id="A0A060WIK2"/>
<evidence type="ECO:0000313" key="3">
    <source>
        <dbReference type="Proteomes" id="UP000193380"/>
    </source>
</evidence>
<protein>
    <submittedName>
        <fullName evidence="2">Uncharacterized protein</fullName>
    </submittedName>
</protein>
<reference evidence="2" key="1">
    <citation type="journal article" date="2014" name="Nat. Commun.">
        <title>The rainbow trout genome provides novel insights into evolution after whole-genome duplication in vertebrates.</title>
        <authorList>
            <person name="Berthelot C."/>
            <person name="Brunet F."/>
            <person name="Chalopin D."/>
            <person name="Juanchich A."/>
            <person name="Bernard M."/>
            <person name="Noel B."/>
            <person name="Bento P."/>
            <person name="Da Silva C."/>
            <person name="Labadie K."/>
            <person name="Alberti A."/>
            <person name="Aury J.M."/>
            <person name="Louis A."/>
            <person name="Dehais P."/>
            <person name="Bardou P."/>
            <person name="Montfort J."/>
            <person name="Klopp C."/>
            <person name="Cabau C."/>
            <person name="Gaspin C."/>
            <person name="Thorgaard G.H."/>
            <person name="Boussaha M."/>
            <person name="Quillet E."/>
            <person name="Guyomard R."/>
            <person name="Galiana D."/>
            <person name="Bobe J."/>
            <person name="Volff J.N."/>
            <person name="Genet C."/>
            <person name="Wincker P."/>
            <person name="Jaillon O."/>
            <person name="Roest Crollius H."/>
            <person name="Guiguen Y."/>
        </authorList>
    </citation>
    <scope>NUCLEOTIDE SEQUENCE [LARGE SCALE GENOMIC DNA]</scope>
</reference>
<sequence length="105" mass="11327">MFPVETQAGFPDNVTVGPGPRPGLLLCSPVTEKGYDLGTHSQFAEKRDTTEKRDNSELETKEDGKSQSKKAEKTEAGVPAGNNKAKKSRKKNTEGISGYLASSNR</sequence>
<name>A0A060WIK2_ONCMY</name>
<dbReference type="Proteomes" id="UP000193380">
    <property type="component" value="Unassembled WGS sequence"/>
</dbReference>
<organism evidence="2 3">
    <name type="scientific">Oncorhynchus mykiss</name>
    <name type="common">Rainbow trout</name>
    <name type="synonym">Salmo gairdneri</name>
    <dbReference type="NCBI Taxonomy" id="8022"/>
    <lineage>
        <taxon>Eukaryota</taxon>
        <taxon>Metazoa</taxon>
        <taxon>Chordata</taxon>
        <taxon>Craniata</taxon>
        <taxon>Vertebrata</taxon>
        <taxon>Euteleostomi</taxon>
        <taxon>Actinopterygii</taxon>
        <taxon>Neopterygii</taxon>
        <taxon>Teleostei</taxon>
        <taxon>Protacanthopterygii</taxon>
        <taxon>Salmoniformes</taxon>
        <taxon>Salmonidae</taxon>
        <taxon>Salmoninae</taxon>
        <taxon>Oncorhynchus</taxon>
    </lineage>
</organism>
<dbReference type="EMBL" id="FR904493">
    <property type="protein sequence ID" value="CDQ65074.1"/>
    <property type="molecule type" value="Genomic_DNA"/>
</dbReference>